<dbReference type="EMBL" id="CP002816">
    <property type="protein sequence ID" value="AEH91228.1"/>
    <property type="molecule type" value="Genomic_DNA"/>
</dbReference>
<dbReference type="GO" id="GO:0016042">
    <property type="term" value="P:lipid catabolic process"/>
    <property type="evidence" value="ECO:0007669"/>
    <property type="project" value="UniProtKB-KW"/>
</dbReference>
<dbReference type="Pfam" id="PF00388">
    <property type="entry name" value="PI-PLC-X"/>
    <property type="match status" value="1"/>
</dbReference>
<dbReference type="SUPFAM" id="SSF51695">
    <property type="entry name" value="PLC-like phosphodiesterases"/>
    <property type="match status" value="1"/>
</dbReference>
<evidence type="ECO:0000256" key="5">
    <source>
        <dbReference type="ARBA" id="ARBA00030474"/>
    </source>
</evidence>
<evidence type="ECO:0000313" key="8">
    <source>
        <dbReference type="EMBL" id="AEH91228.1"/>
    </source>
</evidence>
<dbReference type="AlphaFoldDB" id="A0A0E0UT12"/>
<feature type="domain" description="Phosphatidylinositol-specific phospholipase C X" evidence="7">
    <location>
        <begin position="54"/>
        <end position="199"/>
    </location>
</feature>
<dbReference type="SMART" id="SM00148">
    <property type="entry name" value="PLCXc"/>
    <property type="match status" value="1"/>
</dbReference>
<comment type="catalytic activity">
    <reaction evidence="1">
        <text>a 1,2-diacyl-sn-glycero-3-phospho-(1D-myo-inositol) = 1D-myo-inositol 1,2-cyclic phosphate + a 1,2-diacyl-sn-glycerol</text>
        <dbReference type="Rhea" id="RHEA:17093"/>
        <dbReference type="ChEBI" id="CHEBI:17815"/>
        <dbReference type="ChEBI" id="CHEBI:57880"/>
        <dbReference type="ChEBI" id="CHEBI:58484"/>
        <dbReference type="EC" id="4.6.1.13"/>
    </reaction>
</comment>
<evidence type="ECO:0000256" key="1">
    <source>
        <dbReference type="ARBA" id="ARBA00001316"/>
    </source>
</evidence>
<organism evidence="8 9">
    <name type="scientific">Listeria monocytogenes serotype 4a (strain M7)</name>
    <dbReference type="NCBI Taxonomy" id="1030009"/>
    <lineage>
        <taxon>Bacteria</taxon>
        <taxon>Bacillati</taxon>
        <taxon>Bacillota</taxon>
        <taxon>Bacilli</taxon>
        <taxon>Bacillales</taxon>
        <taxon>Listeriaceae</taxon>
        <taxon>Listeria</taxon>
    </lineage>
</organism>
<dbReference type="InterPro" id="IPR000909">
    <property type="entry name" value="PLipase_C_PInositol-sp_X_dom"/>
</dbReference>
<proteinExistence type="predicted"/>
<dbReference type="GO" id="GO:0008081">
    <property type="term" value="F:phosphoric diester hydrolase activity"/>
    <property type="evidence" value="ECO:0007669"/>
    <property type="project" value="InterPro"/>
</dbReference>
<dbReference type="PANTHER" id="PTHR13593">
    <property type="match status" value="1"/>
</dbReference>
<dbReference type="InterPro" id="IPR051057">
    <property type="entry name" value="PI-PLC_domain"/>
</dbReference>
<dbReference type="EC" id="4.6.1.13" evidence="2"/>
<dbReference type="PATRIC" id="fig|1030009.3.peg.217"/>
<dbReference type="GO" id="GO:0004436">
    <property type="term" value="F:phosphatidylinositol diacylglycerol-lyase activity"/>
    <property type="evidence" value="ECO:0007669"/>
    <property type="project" value="UniProtKB-EC"/>
</dbReference>
<keyword evidence="4" id="KW-0442">Lipid degradation</keyword>
<evidence type="ECO:0000256" key="6">
    <source>
        <dbReference type="ARBA" id="ARBA00030782"/>
    </source>
</evidence>
<name>A0A0E0UT12_LISMM</name>
<dbReference type="PANTHER" id="PTHR13593:SF113">
    <property type="entry name" value="SI:DKEY-266F7.9"/>
    <property type="match status" value="1"/>
</dbReference>
<sequence length="317" mass="36302">MYKNYLQRTLVLLLCFVLYFFTFPLGGKAYSLNNWNKPIKNSVTTKQWMSALPDTTSLAAISIPGTHDTMSYNGDITWTLTKPLAQTQTMSLYQQLEAGIRYIDIRAKDNLNIYHGPIFLNASLSGVLETITQFLKKNPKETIIMRLKDEQNSNDSFDYRIQPLINIYKDYFYTTPRNDTSNKIPTLKDIRGKILLLSENHTKKPLVINSHKFGMQFGASNQVIQDDYNGPSVKKKFKEIVQTAYQASKADNKLFLNHISATSLTFTPRQYAAALNNKVEQFVLNLTSEKVRGLGILIMDFPEKQTIKNIIKNNKFN</sequence>
<dbReference type="Proteomes" id="UP000000486">
    <property type="component" value="Chromosome"/>
</dbReference>
<gene>
    <name evidence="8" type="primary">plcA</name>
    <name evidence="8" type="ordered locus">LMM7_0222</name>
</gene>
<accession>A0A0E0UT12</accession>
<dbReference type="RefSeq" id="WP_012582096.1">
    <property type="nucleotide sequence ID" value="NC_017537.1"/>
</dbReference>
<dbReference type="PROSITE" id="PS50007">
    <property type="entry name" value="PIPLC_X_DOMAIN"/>
    <property type="match status" value="1"/>
</dbReference>
<dbReference type="InterPro" id="IPR017946">
    <property type="entry name" value="PLC-like_Pdiesterase_TIM-brl"/>
</dbReference>
<reference evidence="8 9" key="1">
    <citation type="journal article" date="2011" name="J. Bacteriol.">
        <title>Genome sequence of the nonpathogenic Listeria monocytogenes serovar 4a strain M7.</title>
        <authorList>
            <person name="Chen J."/>
            <person name="Xia Y."/>
            <person name="Cheng C."/>
            <person name="Fang C."/>
            <person name="Shan Y."/>
            <person name="Jin G."/>
            <person name="Fang W."/>
        </authorList>
    </citation>
    <scope>NUCLEOTIDE SEQUENCE [LARGE SCALE GENOMIC DNA]</scope>
    <source>
        <strain evidence="8 9">M7</strain>
    </source>
</reference>
<evidence type="ECO:0000256" key="3">
    <source>
        <dbReference type="ARBA" id="ARBA00019758"/>
    </source>
</evidence>
<evidence type="ECO:0000256" key="4">
    <source>
        <dbReference type="ARBA" id="ARBA00022963"/>
    </source>
</evidence>
<evidence type="ECO:0000256" key="2">
    <source>
        <dbReference type="ARBA" id="ARBA00012581"/>
    </source>
</evidence>
<dbReference type="HOGENOM" id="CLU_024117_3_0_9"/>
<dbReference type="KEGG" id="lmq:LMM7_0222"/>
<evidence type="ECO:0000313" key="9">
    <source>
        <dbReference type="Proteomes" id="UP000000486"/>
    </source>
</evidence>
<keyword evidence="4" id="KW-0443">Lipid metabolism</keyword>
<evidence type="ECO:0000259" key="7">
    <source>
        <dbReference type="SMART" id="SM00148"/>
    </source>
</evidence>
<protein>
    <recommendedName>
        <fullName evidence="3">1-phosphatidylinositol phosphodiesterase</fullName>
        <ecNumber evidence="2">4.6.1.13</ecNumber>
    </recommendedName>
    <alternativeName>
        <fullName evidence="5">Phosphatidylinositol diacylglycerol-lyase</fullName>
    </alternativeName>
    <alternativeName>
        <fullName evidence="6">Phosphatidylinositol-specific phospholipase C</fullName>
    </alternativeName>
</protein>
<dbReference type="CDD" id="cd00137">
    <property type="entry name" value="PI-PLCc"/>
    <property type="match status" value="1"/>
</dbReference>
<dbReference type="Gene3D" id="3.20.20.190">
    <property type="entry name" value="Phosphatidylinositol (PI) phosphodiesterase"/>
    <property type="match status" value="1"/>
</dbReference>